<reference evidence="4 5" key="1">
    <citation type="journal article" date="2019" name="Front. Microbiol.">
        <title>Genomes of Neutrophilic Sulfur-Oxidizing Chemolithoautotrophs Representing 9 Proteobacterial Species From 8 Genera.</title>
        <authorList>
            <person name="Watanabe T."/>
            <person name="Kojima H."/>
            <person name="Umezawa K."/>
            <person name="Hori C."/>
            <person name="Takasuka T.E."/>
            <person name="Kato Y."/>
            <person name="Fukui M."/>
        </authorList>
    </citation>
    <scope>NUCLEOTIDE SEQUENCE [LARGE SCALE GENOMIC DNA]</scope>
    <source>
        <strain evidence="4 5">TTN</strain>
    </source>
</reference>
<dbReference type="Pfam" id="PF00296">
    <property type="entry name" value="Bac_luciferase"/>
    <property type="match status" value="1"/>
</dbReference>
<dbReference type="PANTHER" id="PTHR30137">
    <property type="entry name" value="LUCIFERASE-LIKE MONOOXYGENASE"/>
    <property type="match status" value="1"/>
</dbReference>
<dbReference type="Proteomes" id="UP000286806">
    <property type="component" value="Unassembled WGS sequence"/>
</dbReference>
<proteinExistence type="predicted"/>
<dbReference type="EMBL" id="BGOW01000027">
    <property type="protein sequence ID" value="GBL46776.1"/>
    <property type="molecule type" value="Genomic_DNA"/>
</dbReference>
<dbReference type="GO" id="GO:0005829">
    <property type="term" value="C:cytosol"/>
    <property type="evidence" value="ECO:0007669"/>
    <property type="project" value="TreeGrafter"/>
</dbReference>
<dbReference type="AlphaFoldDB" id="A0A401JGM6"/>
<dbReference type="InterPro" id="IPR036661">
    <property type="entry name" value="Luciferase-like_sf"/>
</dbReference>
<protein>
    <recommendedName>
        <fullName evidence="3">Luciferase-like domain-containing protein</fullName>
    </recommendedName>
</protein>
<dbReference type="RefSeq" id="WP_124705558.1">
    <property type="nucleotide sequence ID" value="NZ_BGOW01000027.1"/>
</dbReference>
<name>A0A401JGM6_9PROT</name>
<evidence type="ECO:0000256" key="1">
    <source>
        <dbReference type="ARBA" id="ARBA00023002"/>
    </source>
</evidence>
<sequence length="350" mass="38829">MQFDLFYEISQPPHLARSETQAYADTLAEIELADRLGFGCAWLVEHHFMRGYSHSSKPDLVLAAASQRTRRIRLGLSVVPLPYHHPVHVAERVATLDILTGGRLELGIGRGFSPQEYGVFGAAMSDSRSRTAESLAILRQSFLRRPVTFHGEHYHLDALDILPYPVQSPHPPLWTAAVSPDTFTWAAQQQLGMLAGPFKPWMMVKHDIRNYLDSAAAAPAPRAGMTVGIFCLPDGKRARELAKPALTWFYNALFATTLPVLEKLYPSYEHFHDLGRFRSLIKLGINLKLLETFGMAVVGTPAECIEKLQKYREAGVTNLLCAVGAGALPTEAIQESMHCIAEDVMPALRT</sequence>
<dbReference type="InterPro" id="IPR011251">
    <property type="entry name" value="Luciferase-like_dom"/>
</dbReference>
<keyword evidence="2" id="KW-0503">Monooxygenase</keyword>
<feature type="domain" description="Luciferase-like" evidence="3">
    <location>
        <begin position="1"/>
        <end position="317"/>
    </location>
</feature>
<evidence type="ECO:0000313" key="5">
    <source>
        <dbReference type="Proteomes" id="UP000286806"/>
    </source>
</evidence>
<dbReference type="GO" id="GO:0004497">
    <property type="term" value="F:monooxygenase activity"/>
    <property type="evidence" value="ECO:0007669"/>
    <property type="project" value="UniProtKB-KW"/>
</dbReference>
<dbReference type="Gene3D" id="3.20.20.30">
    <property type="entry name" value="Luciferase-like domain"/>
    <property type="match status" value="1"/>
</dbReference>
<accession>A0A401JGM6</accession>
<dbReference type="SUPFAM" id="SSF51679">
    <property type="entry name" value="Bacterial luciferase-like"/>
    <property type="match status" value="1"/>
</dbReference>
<dbReference type="InterPro" id="IPR050766">
    <property type="entry name" value="Bact_Lucif_Oxidored"/>
</dbReference>
<evidence type="ECO:0000259" key="3">
    <source>
        <dbReference type="Pfam" id="PF00296"/>
    </source>
</evidence>
<gene>
    <name evidence="4" type="ORF">SFMTTN_2601</name>
</gene>
<dbReference type="PANTHER" id="PTHR30137:SF8">
    <property type="entry name" value="BLR5498 PROTEIN"/>
    <property type="match status" value="1"/>
</dbReference>
<keyword evidence="5" id="KW-1185">Reference proteome</keyword>
<evidence type="ECO:0000313" key="4">
    <source>
        <dbReference type="EMBL" id="GBL46776.1"/>
    </source>
</evidence>
<evidence type="ECO:0000256" key="2">
    <source>
        <dbReference type="ARBA" id="ARBA00023033"/>
    </source>
</evidence>
<keyword evidence="1" id="KW-0560">Oxidoreductase</keyword>
<dbReference type="OrthoDB" id="7239898at2"/>
<organism evidence="4 5">
    <name type="scientific">Sulfuriferula multivorans</name>
    <dbReference type="NCBI Taxonomy" id="1559896"/>
    <lineage>
        <taxon>Bacteria</taxon>
        <taxon>Pseudomonadati</taxon>
        <taxon>Pseudomonadota</taxon>
        <taxon>Betaproteobacteria</taxon>
        <taxon>Nitrosomonadales</taxon>
        <taxon>Sulfuricellaceae</taxon>
        <taxon>Sulfuriferula</taxon>
    </lineage>
</organism>
<dbReference type="GO" id="GO:0016705">
    <property type="term" value="F:oxidoreductase activity, acting on paired donors, with incorporation or reduction of molecular oxygen"/>
    <property type="evidence" value="ECO:0007669"/>
    <property type="project" value="InterPro"/>
</dbReference>
<comment type="caution">
    <text evidence="4">The sequence shown here is derived from an EMBL/GenBank/DDBJ whole genome shotgun (WGS) entry which is preliminary data.</text>
</comment>